<organism evidence="2 3">
    <name type="scientific">Diplogelasinospora grovesii</name>
    <dbReference type="NCBI Taxonomy" id="303347"/>
    <lineage>
        <taxon>Eukaryota</taxon>
        <taxon>Fungi</taxon>
        <taxon>Dikarya</taxon>
        <taxon>Ascomycota</taxon>
        <taxon>Pezizomycotina</taxon>
        <taxon>Sordariomycetes</taxon>
        <taxon>Sordariomycetidae</taxon>
        <taxon>Sordariales</taxon>
        <taxon>Diplogelasinosporaceae</taxon>
        <taxon>Diplogelasinospora</taxon>
    </lineage>
</organism>
<feature type="domain" description="Cyanovirin-N" evidence="1">
    <location>
        <begin position="63"/>
        <end position="155"/>
    </location>
</feature>
<dbReference type="SMART" id="SM01111">
    <property type="entry name" value="CVNH"/>
    <property type="match status" value="1"/>
</dbReference>
<dbReference type="InterPro" id="IPR011058">
    <property type="entry name" value="Cyanovirin-N"/>
</dbReference>
<proteinExistence type="predicted"/>
<name>A0AAN6MZ50_9PEZI</name>
<dbReference type="InterPro" id="IPR036673">
    <property type="entry name" value="Cyanovirin-N_sf"/>
</dbReference>
<gene>
    <name evidence="2" type="ORF">QBC46DRAFT_345875</name>
</gene>
<keyword evidence="3" id="KW-1185">Reference proteome</keyword>
<evidence type="ECO:0000313" key="2">
    <source>
        <dbReference type="EMBL" id="KAK3936196.1"/>
    </source>
</evidence>
<accession>A0AAN6MZ50</accession>
<dbReference type="SUPFAM" id="SSF51322">
    <property type="entry name" value="Cyanovirin-N"/>
    <property type="match status" value="1"/>
</dbReference>
<dbReference type="Gene3D" id="2.30.60.10">
    <property type="entry name" value="Cyanovirin-N"/>
    <property type="match status" value="1"/>
</dbReference>
<reference evidence="3" key="1">
    <citation type="journal article" date="2023" name="Mol. Phylogenet. Evol.">
        <title>Genome-scale phylogeny and comparative genomics of the fungal order Sordariales.</title>
        <authorList>
            <person name="Hensen N."/>
            <person name="Bonometti L."/>
            <person name="Westerberg I."/>
            <person name="Brannstrom I.O."/>
            <person name="Guillou S."/>
            <person name="Cros-Aarteil S."/>
            <person name="Calhoun S."/>
            <person name="Haridas S."/>
            <person name="Kuo A."/>
            <person name="Mondo S."/>
            <person name="Pangilinan J."/>
            <person name="Riley R."/>
            <person name="LaButti K."/>
            <person name="Andreopoulos B."/>
            <person name="Lipzen A."/>
            <person name="Chen C."/>
            <person name="Yan M."/>
            <person name="Daum C."/>
            <person name="Ng V."/>
            <person name="Clum A."/>
            <person name="Steindorff A."/>
            <person name="Ohm R.A."/>
            <person name="Martin F."/>
            <person name="Silar P."/>
            <person name="Natvig D.O."/>
            <person name="Lalanne C."/>
            <person name="Gautier V."/>
            <person name="Ament-Velasquez S.L."/>
            <person name="Kruys A."/>
            <person name="Hutchinson M.I."/>
            <person name="Powell A.J."/>
            <person name="Barry K."/>
            <person name="Miller A.N."/>
            <person name="Grigoriev I.V."/>
            <person name="Debuchy R."/>
            <person name="Gladieux P."/>
            <person name="Hiltunen Thoren M."/>
            <person name="Johannesson H."/>
        </authorList>
    </citation>
    <scope>NUCLEOTIDE SEQUENCE [LARGE SCALE GENOMIC DNA]</scope>
    <source>
        <strain evidence="3">CBS 340.73</strain>
    </source>
</reference>
<protein>
    <recommendedName>
        <fullName evidence="1">Cyanovirin-N domain-containing protein</fullName>
    </recommendedName>
</protein>
<evidence type="ECO:0000259" key="1">
    <source>
        <dbReference type="SMART" id="SM01111"/>
    </source>
</evidence>
<dbReference type="Pfam" id="PF08881">
    <property type="entry name" value="CVNH"/>
    <property type="match status" value="1"/>
</dbReference>
<dbReference type="Proteomes" id="UP001303473">
    <property type="component" value="Unassembled WGS sequence"/>
</dbReference>
<evidence type="ECO:0000313" key="3">
    <source>
        <dbReference type="Proteomes" id="UP001303473"/>
    </source>
</evidence>
<sequence length="179" mass="19499">MAVSAMFFFHNIQFIENRKPFPATQHLAITMRATVTFLFAVFLFLAGLVPAADDNFKGCLLCGFWDNSRLQAVCNGPGSTIIASELDLNNCISDDDGQLIAADDGHYNGSCSYCSAKWTDSLYLTCSCANNHSQMVIATLDLYNIVDNIDGYLSCNGGKYNATKHLCGTPDDGSYIKGF</sequence>
<dbReference type="EMBL" id="MU853892">
    <property type="protein sequence ID" value="KAK3936196.1"/>
    <property type="molecule type" value="Genomic_DNA"/>
</dbReference>
<dbReference type="AlphaFoldDB" id="A0AAN6MZ50"/>
<comment type="caution">
    <text evidence="2">The sequence shown here is derived from an EMBL/GenBank/DDBJ whole genome shotgun (WGS) entry which is preliminary data.</text>
</comment>